<evidence type="ECO:0000313" key="1">
    <source>
        <dbReference type="EMBL" id="MXQ54954.1"/>
    </source>
</evidence>
<name>A0A6I4W2F3_9BACL</name>
<dbReference type="EMBL" id="WUUL01000010">
    <property type="protein sequence ID" value="MXQ54954.1"/>
    <property type="molecule type" value="Genomic_DNA"/>
</dbReference>
<reference evidence="1 2" key="1">
    <citation type="submission" date="2019-12" db="EMBL/GenBank/DDBJ databases">
        <title>Whole-genome analyses of novel actinobacteria.</title>
        <authorList>
            <person name="Sahin N."/>
            <person name="Saygin H."/>
        </authorList>
    </citation>
    <scope>NUCLEOTIDE SEQUENCE [LARGE SCALE GENOMIC DNA]</scope>
    <source>
        <strain evidence="1 2">KC615</strain>
    </source>
</reference>
<keyword evidence="2" id="KW-1185">Reference proteome</keyword>
<proteinExistence type="predicted"/>
<sequence>MEESNKEYTSPRLIELGDVVEITFGGKRGHGSDTFSTRQDPSQ</sequence>
<gene>
    <name evidence="1" type="ORF">GSM42_14755</name>
</gene>
<protein>
    <submittedName>
        <fullName evidence="1">Lasso RiPP family leader peptide-containing protein</fullName>
    </submittedName>
</protein>
<accession>A0A6I4W2F3</accession>
<dbReference type="Proteomes" id="UP000430692">
    <property type="component" value="Unassembled WGS sequence"/>
</dbReference>
<dbReference type="AlphaFoldDB" id="A0A6I4W2F3"/>
<dbReference type="NCBIfam" id="NF033521">
    <property type="entry name" value="lasso_leader_L3"/>
    <property type="match status" value="1"/>
</dbReference>
<evidence type="ECO:0000313" key="2">
    <source>
        <dbReference type="Proteomes" id="UP000430692"/>
    </source>
</evidence>
<dbReference type="RefSeq" id="WP_160802306.1">
    <property type="nucleotide sequence ID" value="NZ_WUUL01000010.1"/>
</dbReference>
<comment type="caution">
    <text evidence="1">The sequence shown here is derived from an EMBL/GenBank/DDBJ whole genome shotgun (WGS) entry which is preliminary data.</text>
</comment>
<organism evidence="1 2">
    <name type="scientific">Shimazuella alba</name>
    <dbReference type="NCBI Taxonomy" id="2690964"/>
    <lineage>
        <taxon>Bacteria</taxon>
        <taxon>Bacillati</taxon>
        <taxon>Bacillota</taxon>
        <taxon>Bacilli</taxon>
        <taxon>Bacillales</taxon>
        <taxon>Thermoactinomycetaceae</taxon>
        <taxon>Shimazuella</taxon>
    </lineage>
</organism>